<evidence type="ECO:0000256" key="6">
    <source>
        <dbReference type="ARBA" id="ARBA00022932"/>
    </source>
</evidence>
<evidence type="ECO:0000256" key="7">
    <source>
        <dbReference type="ARBA" id="ARBA00034754"/>
    </source>
</evidence>
<proteinExistence type="inferred from homology"/>
<dbReference type="Pfam" id="PF14840">
    <property type="entry name" value="DNA_pol3_delt_C"/>
    <property type="match status" value="1"/>
</dbReference>
<keyword evidence="4" id="KW-0548">Nucleotidyltransferase</keyword>
<dbReference type="PANTHER" id="PTHR34388:SF1">
    <property type="entry name" value="DNA POLYMERASE III SUBUNIT DELTA"/>
    <property type="match status" value="1"/>
</dbReference>
<dbReference type="SUPFAM" id="SSF48019">
    <property type="entry name" value="post-AAA+ oligomerization domain-like"/>
    <property type="match status" value="1"/>
</dbReference>
<dbReference type="GO" id="GO:0003887">
    <property type="term" value="F:DNA-directed DNA polymerase activity"/>
    <property type="evidence" value="ECO:0007669"/>
    <property type="project" value="UniProtKB-UniRule"/>
</dbReference>
<dbReference type="GO" id="GO:0006261">
    <property type="term" value="P:DNA-templated DNA replication"/>
    <property type="evidence" value="ECO:0007669"/>
    <property type="project" value="TreeGrafter"/>
</dbReference>
<dbReference type="CDD" id="cd18138">
    <property type="entry name" value="HLD_clamp_pol_III_delta"/>
    <property type="match status" value="1"/>
</dbReference>
<dbReference type="NCBIfam" id="TIGR01128">
    <property type="entry name" value="holA"/>
    <property type="match status" value="1"/>
</dbReference>
<evidence type="ECO:0000313" key="12">
    <source>
        <dbReference type="EMBL" id="HHH12820.1"/>
    </source>
</evidence>
<evidence type="ECO:0000256" key="9">
    <source>
        <dbReference type="NCBIfam" id="TIGR01128"/>
    </source>
</evidence>
<feature type="domain" description="DNA polymerase III delta N-terminal" evidence="10">
    <location>
        <begin position="20"/>
        <end position="135"/>
    </location>
</feature>
<keyword evidence="5" id="KW-0235">DNA replication</keyword>
<dbReference type="GO" id="GO:0003677">
    <property type="term" value="F:DNA binding"/>
    <property type="evidence" value="ECO:0007669"/>
    <property type="project" value="InterPro"/>
</dbReference>
<dbReference type="EMBL" id="DROM01000074">
    <property type="protein sequence ID" value="HHH12820.1"/>
    <property type="molecule type" value="Genomic_DNA"/>
</dbReference>
<dbReference type="InterPro" id="IPR005790">
    <property type="entry name" value="DNA_polIII_delta"/>
</dbReference>
<evidence type="ECO:0000256" key="3">
    <source>
        <dbReference type="ARBA" id="ARBA00022679"/>
    </source>
</evidence>
<evidence type="ECO:0000256" key="5">
    <source>
        <dbReference type="ARBA" id="ARBA00022705"/>
    </source>
</evidence>
<sequence>MRLRGDQLEAHLRKRLAPVYVVSGDEPLLVGEAADAIRAAARREGYLSRELLEADGRFDWNLLARQADEMSLFAERKIVDLRLPGGKPGREGSTALVEWCQRLPQDTLLLLTLPKLDRAQMNSKWLKALDAAGVVLPLWPPDAARLPQWIEQRMRAAGLAPERGVAQMLAERTEGNLLAARQEIEKLLLLQGEGPVSLEQASRAISDSARFDVFALVDAALAGKAKRALRILAGLRGEGVALPVVLWALAREVRALAGLAAAVERGTPLARALADAGVWKNRQKLVSEGTKRMKPAQWQALLFQCEAADAMIKGAQPGDPWLQLEQILLAMAGAGEMERFWPLAAAGNL</sequence>
<dbReference type="Gene3D" id="1.20.272.10">
    <property type="match status" value="1"/>
</dbReference>
<dbReference type="InterPro" id="IPR027417">
    <property type="entry name" value="P-loop_NTPase"/>
</dbReference>
<evidence type="ECO:0000259" key="10">
    <source>
        <dbReference type="Pfam" id="PF06144"/>
    </source>
</evidence>
<dbReference type="Proteomes" id="UP000886100">
    <property type="component" value="Unassembled WGS sequence"/>
</dbReference>
<feature type="domain" description="DNA polymerase III subunit delta C-terminal" evidence="11">
    <location>
        <begin position="214"/>
        <end position="329"/>
    </location>
</feature>
<dbReference type="Gene3D" id="3.40.50.300">
    <property type="entry name" value="P-loop containing nucleotide triphosphate hydrolases"/>
    <property type="match status" value="1"/>
</dbReference>
<evidence type="ECO:0000256" key="8">
    <source>
        <dbReference type="ARBA" id="ARBA00049244"/>
    </source>
</evidence>
<dbReference type="Pfam" id="PF06144">
    <property type="entry name" value="DNA_pol3_delta"/>
    <property type="match status" value="1"/>
</dbReference>
<dbReference type="PANTHER" id="PTHR34388">
    <property type="entry name" value="DNA POLYMERASE III SUBUNIT DELTA"/>
    <property type="match status" value="1"/>
</dbReference>
<dbReference type="AlphaFoldDB" id="A0A7C5MYZ7"/>
<dbReference type="SUPFAM" id="SSF52540">
    <property type="entry name" value="P-loop containing nucleoside triphosphate hydrolases"/>
    <property type="match status" value="1"/>
</dbReference>
<evidence type="ECO:0000259" key="11">
    <source>
        <dbReference type="Pfam" id="PF14840"/>
    </source>
</evidence>
<evidence type="ECO:0000256" key="1">
    <source>
        <dbReference type="ARBA" id="ARBA00012417"/>
    </source>
</evidence>
<dbReference type="Gene3D" id="1.10.8.60">
    <property type="match status" value="1"/>
</dbReference>
<keyword evidence="6" id="KW-0239">DNA-directed DNA polymerase</keyword>
<organism evidence="12">
    <name type="scientific">Thiolapillus brandeum</name>
    <dbReference type="NCBI Taxonomy" id="1076588"/>
    <lineage>
        <taxon>Bacteria</taxon>
        <taxon>Pseudomonadati</taxon>
        <taxon>Pseudomonadota</taxon>
        <taxon>Gammaproteobacteria</taxon>
        <taxon>Chromatiales</taxon>
        <taxon>Sedimenticolaceae</taxon>
        <taxon>Thiolapillus</taxon>
    </lineage>
</organism>
<gene>
    <name evidence="12" type="ORF">ENJ98_01145</name>
</gene>
<reference evidence="12" key="1">
    <citation type="journal article" date="2020" name="mSystems">
        <title>Genome- and Community-Level Interaction Insights into Carbon Utilization and Element Cycling Functions of Hydrothermarchaeota in Hydrothermal Sediment.</title>
        <authorList>
            <person name="Zhou Z."/>
            <person name="Liu Y."/>
            <person name="Xu W."/>
            <person name="Pan J."/>
            <person name="Luo Z.H."/>
            <person name="Li M."/>
        </authorList>
    </citation>
    <scope>NUCLEOTIDE SEQUENCE [LARGE SCALE GENOMIC DNA]</scope>
    <source>
        <strain evidence="12">HyVt-535</strain>
    </source>
</reference>
<comment type="similarity">
    <text evidence="7">Belongs to the DNA polymerase HolA subunit family.</text>
</comment>
<keyword evidence="3" id="KW-0808">Transferase</keyword>
<name>A0A7C5MYZ7_9GAMM</name>
<dbReference type="InterPro" id="IPR010372">
    <property type="entry name" value="DNA_pol3_delta_N"/>
</dbReference>
<dbReference type="GO" id="GO:0009360">
    <property type="term" value="C:DNA polymerase III complex"/>
    <property type="evidence" value="ECO:0007669"/>
    <property type="project" value="UniProtKB-UniRule"/>
</dbReference>
<evidence type="ECO:0000256" key="4">
    <source>
        <dbReference type="ARBA" id="ARBA00022695"/>
    </source>
</evidence>
<comment type="caution">
    <text evidence="12">The sequence shown here is derived from an EMBL/GenBank/DDBJ whole genome shotgun (WGS) entry which is preliminary data.</text>
</comment>
<dbReference type="InterPro" id="IPR032780">
    <property type="entry name" value="DNA_pol3_delt_C"/>
</dbReference>
<dbReference type="InterPro" id="IPR008921">
    <property type="entry name" value="DNA_pol3_clamp-load_cplx_C"/>
</dbReference>
<accession>A0A7C5MYZ7</accession>
<comment type="catalytic activity">
    <reaction evidence="8">
        <text>DNA(n) + a 2'-deoxyribonucleoside 5'-triphosphate = DNA(n+1) + diphosphate</text>
        <dbReference type="Rhea" id="RHEA:22508"/>
        <dbReference type="Rhea" id="RHEA-COMP:17339"/>
        <dbReference type="Rhea" id="RHEA-COMP:17340"/>
        <dbReference type="ChEBI" id="CHEBI:33019"/>
        <dbReference type="ChEBI" id="CHEBI:61560"/>
        <dbReference type="ChEBI" id="CHEBI:173112"/>
        <dbReference type="EC" id="2.7.7.7"/>
    </reaction>
</comment>
<evidence type="ECO:0000256" key="2">
    <source>
        <dbReference type="ARBA" id="ARBA00017703"/>
    </source>
</evidence>
<protein>
    <recommendedName>
        <fullName evidence="2 9">DNA polymerase III subunit delta</fullName>
        <ecNumber evidence="1 9">2.7.7.7</ecNumber>
    </recommendedName>
</protein>
<dbReference type="EC" id="2.7.7.7" evidence="1 9"/>